<feature type="domain" description="Integrase catalytic" evidence="12">
    <location>
        <begin position="1092"/>
        <end position="1255"/>
    </location>
</feature>
<dbReference type="InterPro" id="IPR041588">
    <property type="entry name" value="Integrase_H2C2"/>
</dbReference>
<dbReference type="InterPro" id="IPR050951">
    <property type="entry name" value="Retrovirus_Pol_polyprotein"/>
</dbReference>
<keyword evidence="5" id="KW-0540">Nuclease</keyword>
<evidence type="ECO:0000256" key="3">
    <source>
        <dbReference type="ARBA" id="ARBA00022679"/>
    </source>
</evidence>
<dbReference type="SUPFAM" id="SSF56672">
    <property type="entry name" value="DNA/RNA polymerases"/>
    <property type="match status" value="1"/>
</dbReference>
<evidence type="ECO:0000256" key="5">
    <source>
        <dbReference type="ARBA" id="ARBA00022722"/>
    </source>
</evidence>
<feature type="domain" description="Reverse transcriptase" evidence="11">
    <location>
        <begin position="517"/>
        <end position="736"/>
    </location>
</feature>
<dbReference type="Gene3D" id="1.10.340.70">
    <property type="match status" value="1"/>
</dbReference>
<dbReference type="GO" id="GO:0003723">
    <property type="term" value="F:RNA binding"/>
    <property type="evidence" value="ECO:0007669"/>
    <property type="project" value="UniProtKB-KW"/>
</dbReference>
<evidence type="ECO:0000256" key="1">
    <source>
        <dbReference type="ARBA" id="ARBA00012493"/>
    </source>
</evidence>
<dbReference type="CDD" id="cd01647">
    <property type="entry name" value="RT_LTR"/>
    <property type="match status" value="1"/>
</dbReference>
<evidence type="ECO:0000256" key="6">
    <source>
        <dbReference type="ARBA" id="ARBA00022759"/>
    </source>
</evidence>
<feature type="compositionally biased region" description="Polar residues" evidence="10">
    <location>
        <begin position="143"/>
        <end position="159"/>
    </location>
</feature>
<dbReference type="SUPFAM" id="SSF50630">
    <property type="entry name" value="Acid proteases"/>
    <property type="match status" value="1"/>
</dbReference>
<dbReference type="GO" id="GO:0003964">
    <property type="term" value="F:RNA-directed DNA polymerase activity"/>
    <property type="evidence" value="ECO:0007669"/>
    <property type="project" value="UniProtKB-KW"/>
</dbReference>
<evidence type="ECO:0000256" key="10">
    <source>
        <dbReference type="SAM" id="MobiDB-lite"/>
    </source>
</evidence>
<evidence type="ECO:0000256" key="7">
    <source>
        <dbReference type="ARBA" id="ARBA00022801"/>
    </source>
</evidence>
<keyword evidence="3" id="KW-0808">Transferase</keyword>
<gene>
    <name evidence="13" type="primary">G4MV96</name>
</gene>
<dbReference type="GO" id="GO:0015074">
    <property type="term" value="P:DNA integration"/>
    <property type="evidence" value="ECO:0007669"/>
    <property type="project" value="InterPro"/>
</dbReference>
<keyword evidence="8" id="KW-0694">RNA-binding</keyword>
<proteinExistence type="predicted"/>
<dbReference type="Gene3D" id="3.10.10.10">
    <property type="entry name" value="HIV Type 1 Reverse Transcriptase, subunit A, domain 1"/>
    <property type="match status" value="1"/>
</dbReference>
<dbReference type="Pfam" id="PF00665">
    <property type="entry name" value="rve"/>
    <property type="match status" value="1"/>
</dbReference>
<feature type="compositionally biased region" description="Low complexity" evidence="10">
    <location>
        <begin position="248"/>
        <end position="257"/>
    </location>
</feature>
<dbReference type="InterPro" id="IPR041373">
    <property type="entry name" value="RT_RNaseH"/>
</dbReference>
<name>A0A5K1K4T2_9APHY</name>
<feature type="region of interest" description="Disordered" evidence="10">
    <location>
        <begin position="143"/>
        <end position="269"/>
    </location>
</feature>
<feature type="compositionally biased region" description="Acidic residues" evidence="10">
    <location>
        <begin position="228"/>
        <end position="247"/>
    </location>
</feature>
<evidence type="ECO:0000313" key="13">
    <source>
        <dbReference type="EMBL" id="VWP00786.1"/>
    </source>
</evidence>
<dbReference type="InterPro" id="IPR001584">
    <property type="entry name" value="Integrase_cat-core"/>
</dbReference>
<dbReference type="CDD" id="cd09274">
    <property type="entry name" value="RNase_HI_RT_Ty3"/>
    <property type="match status" value="1"/>
</dbReference>
<dbReference type="CDD" id="cd00303">
    <property type="entry name" value="retropepsin_like"/>
    <property type="match status" value="1"/>
</dbReference>
<reference evidence="13" key="1">
    <citation type="submission" date="2019-10" db="EMBL/GenBank/DDBJ databases">
        <authorList>
            <person name="Nor Muhammad N."/>
        </authorList>
    </citation>
    <scope>NUCLEOTIDE SEQUENCE</scope>
</reference>
<dbReference type="PROSITE" id="PS50878">
    <property type="entry name" value="RT_POL"/>
    <property type="match status" value="1"/>
</dbReference>
<keyword evidence="4" id="KW-0548">Nucleotidyltransferase</keyword>
<evidence type="ECO:0000256" key="2">
    <source>
        <dbReference type="ARBA" id="ARBA00022670"/>
    </source>
</evidence>
<dbReference type="PANTHER" id="PTHR37984">
    <property type="entry name" value="PROTEIN CBG26694"/>
    <property type="match status" value="1"/>
</dbReference>
<dbReference type="GO" id="GO:0006508">
    <property type="term" value="P:proteolysis"/>
    <property type="evidence" value="ECO:0007669"/>
    <property type="project" value="UniProtKB-KW"/>
</dbReference>
<evidence type="ECO:0000259" key="11">
    <source>
        <dbReference type="PROSITE" id="PS50878"/>
    </source>
</evidence>
<evidence type="ECO:0000256" key="4">
    <source>
        <dbReference type="ARBA" id="ARBA00022695"/>
    </source>
</evidence>
<dbReference type="GO" id="GO:0004519">
    <property type="term" value="F:endonuclease activity"/>
    <property type="evidence" value="ECO:0007669"/>
    <property type="project" value="UniProtKB-KW"/>
</dbReference>
<dbReference type="GO" id="GO:0016491">
    <property type="term" value="F:oxidoreductase activity"/>
    <property type="evidence" value="ECO:0007669"/>
    <property type="project" value="UniProtKB-KW"/>
</dbReference>
<dbReference type="EMBL" id="LR728811">
    <property type="protein sequence ID" value="VWP00786.1"/>
    <property type="molecule type" value="Genomic_DNA"/>
</dbReference>
<evidence type="ECO:0000259" key="12">
    <source>
        <dbReference type="PROSITE" id="PS50994"/>
    </source>
</evidence>
<dbReference type="SUPFAM" id="SSF53098">
    <property type="entry name" value="Ribonuclease H-like"/>
    <property type="match status" value="1"/>
</dbReference>
<protein>
    <recommendedName>
        <fullName evidence="1">RNA-directed DNA polymerase</fullName>
        <ecNumber evidence="1">2.7.7.49</ecNumber>
    </recommendedName>
</protein>
<dbReference type="Pfam" id="PF17921">
    <property type="entry name" value="Integrase_H2C2"/>
    <property type="match status" value="1"/>
</dbReference>
<keyword evidence="2" id="KW-0645">Protease</keyword>
<dbReference type="PANTHER" id="PTHR37984:SF5">
    <property type="entry name" value="PROTEIN NYNRIN-LIKE"/>
    <property type="match status" value="1"/>
</dbReference>
<keyword evidence="6" id="KW-0255">Endonuclease</keyword>
<accession>A0A5K1K4T2</accession>
<evidence type="ECO:0000256" key="9">
    <source>
        <dbReference type="ARBA" id="ARBA00022918"/>
    </source>
</evidence>
<dbReference type="PROSITE" id="PS50994">
    <property type="entry name" value="INTEGRASE"/>
    <property type="match status" value="1"/>
</dbReference>
<sequence>MHWYSYFLKKASTIGRKVSWADLKSELYSKFDSPLRVESLRNQIRHVPFKGSILRYITAFREIESQIPESEMTLGDRKSYFLDHLPIEYRRDLRRPGMELKSMEAVYHATRELYHLNTLHQNPAGMSQTHRKQKLKQTYRSFPSFTSSAGHPPTTSSEPQPMDLDAMETAPPKGPVSNQQNGLRALNIMDIDDEDDGPTDSSSSVQEPGDPCNSDDDDLPSLATCSETDVDTYWEGSEEELSDDSDSDILPLTPLPSDSDDDDYSIAANWGADTPLDECDAQVDGITPFWQQLVQPLEEVHMMDVDPPETEWPLYVNVNLSESSLCVLNLDDGADTNQDIPVYHVLIPLPNRFRGQFRCISAIIDSGAASCYILPTIVQDLGIETFPITRRTIRGAGTTSTSAVARFSIKIGGIVRPIIAYVLDRDCLRYGLVLGQDWMRRHNAQPDWSTRSWYLTDPQTAQTARLAMDPPRRLIQDQPPPYVQPPPYTPSPELYSATSTQSLDCLPMEEPRARRIPVREQLARATGTLSDKLRNLVKKRFPKLFGTKPVRAQGRPHSPPEHEEIKKFVADALEDGLIEPSTSPWSAPIIFAKKKDVKNAYPLPRIDDTYQHFHGAKFFTTLDLKSGYWQIPVHPESREKTAFATRFGHYQFRVMEFGLCNAPATFQSFMNELLRPFLDCCATVYLDDIIIYSSDEHNHVLDVLNVLGALTEAGIVLNEKKCVFARSSILYLGHIISNEGICPDPEKVNAIISWPAPDNITRVRGFLNLAGYYRRFIPAFARLASPLYDLLKGSPRKGAPIQWSAACEHAFGALKQKLTSSPVLTYPRPWHLFVIDTDASGDAIGGILHQSADRFDGGEEGEARFNFKESKLHPIAYESRRMSPTEQRYSAQEREMLAIDYCLQKWRGYVEGSPIVVRTDHESLKYFLSQKHLGRRLARFADNIAHFDVKIVYRPGRNQLAADALSRRPGNPHVPDSETLGPLFAHPLESEPVPVAHFETLEKWRQQLLENPSSEPSRRGYALQDMNLWRKDARTLIHAVHDQIGHLGARAVLDTLRVRAQIPRATDLVTDVVRRCNQCQFTRREAPVPQHLHPLPRVDAFDCWAFDWIGPLQKSTKGNQYILTALDHGSDLPHATAHAARSHTGALELLRTLITQYGKPKALLTDNGEEFLSYPFQNYLARLGIEHLRTSPYHPQTNGRLEKFNDNLTQTLARLVAPDRQEQWDDYLPDALLAARAHTNTSTGASPAFLAYGREARLPSEPTFDMLRRPPTDSEIATLQHARLERVRDLSQFRGEANMQALRRLEAAAEKRENTYRDRGIGIGSLVLRRSPEATKLHPRWDGPFVVHDLTDRNTYQLRTKNGYVLRTLYNAERLKPYNTSEAAPRLWYSSAELQRRDAKSRVENDLQARRIT</sequence>
<dbReference type="Gene3D" id="2.40.70.10">
    <property type="entry name" value="Acid Proteases"/>
    <property type="match status" value="1"/>
</dbReference>
<dbReference type="FunFam" id="3.30.70.270:FF:000020">
    <property type="entry name" value="Transposon Tf2-6 polyprotein-like Protein"/>
    <property type="match status" value="1"/>
</dbReference>
<dbReference type="InterPro" id="IPR043502">
    <property type="entry name" value="DNA/RNA_pol_sf"/>
</dbReference>
<dbReference type="InterPro" id="IPR043128">
    <property type="entry name" value="Rev_trsase/Diguanyl_cyclase"/>
</dbReference>
<dbReference type="Pfam" id="PF17917">
    <property type="entry name" value="RT_RNaseH"/>
    <property type="match status" value="1"/>
</dbReference>
<dbReference type="FunFam" id="3.10.10.10:FF:000007">
    <property type="entry name" value="Retrovirus-related Pol polyprotein from transposon 17.6-like Protein"/>
    <property type="match status" value="1"/>
</dbReference>
<dbReference type="Pfam" id="PF13650">
    <property type="entry name" value="Asp_protease_2"/>
    <property type="match status" value="1"/>
</dbReference>
<dbReference type="GO" id="GO:0005634">
    <property type="term" value="C:nucleus"/>
    <property type="evidence" value="ECO:0007669"/>
    <property type="project" value="UniProtKB-ARBA"/>
</dbReference>
<keyword evidence="13" id="KW-0560">Oxidoreductase</keyword>
<dbReference type="GO" id="GO:0008233">
    <property type="term" value="F:peptidase activity"/>
    <property type="evidence" value="ECO:0007669"/>
    <property type="project" value="UniProtKB-KW"/>
</dbReference>
<dbReference type="Gene3D" id="3.30.420.10">
    <property type="entry name" value="Ribonuclease H-like superfamily/Ribonuclease H"/>
    <property type="match status" value="1"/>
</dbReference>
<dbReference type="Pfam" id="PF00078">
    <property type="entry name" value="RVT_1"/>
    <property type="match status" value="1"/>
</dbReference>
<keyword evidence="9" id="KW-0695">RNA-directed DNA polymerase</keyword>
<dbReference type="Gene3D" id="3.30.70.270">
    <property type="match status" value="2"/>
</dbReference>
<dbReference type="EC" id="2.7.7.49" evidence="1"/>
<evidence type="ECO:0000256" key="8">
    <source>
        <dbReference type="ARBA" id="ARBA00022884"/>
    </source>
</evidence>
<dbReference type="InterPro" id="IPR036397">
    <property type="entry name" value="RNaseH_sf"/>
</dbReference>
<dbReference type="InterPro" id="IPR000477">
    <property type="entry name" value="RT_dom"/>
</dbReference>
<organism evidence="13">
    <name type="scientific">Ganoderma boninense</name>
    <dbReference type="NCBI Taxonomy" id="34458"/>
    <lineage>
        <taxon>Eukaryota</taxon>
        <taxon>Fungi</taxon>
        <taxon>Dikarya</taxon>
        <taxon>Basidiomycota</taxon>
        <taxon>Agaricomycotina</taxon>
        <taxon>Agaricomycetes</taxon>
        <taxon>Polyporales</taxon>
        <taxon>Polyporaceae</taxon>
        <taxon>Ganoderma</taxon>
    </lineage>
</organism>
<dbReference type="InterPro" id="IPR012337">
    <property type="entry name" value="RNaseH-like_sf"/>
</dbReference>
<keyword evidence="7" id="KW-0378">Hydrolase</keyword>
<dbReference type="InterPro" id="IPR021109">
    <property type="entry name" value="Peptidase_aspartic_dom_sf"/>
</dbReference>